<evidence type="ECO:0000256" key="4">
    <source>
        <dbReference type="RuleBase" id="RU003818"/>
    </source>
</evidence>
<evidence type="ECO:0000256" key="5">
    <source>
        <dbReference type="SAM" id="SignalP"/>
    </source>
</evidence>
<proteinExistence type="inferred from homology"/>
<dbReference type="Pfam" id="PF00341">
    <property type="entry name" value="PDGF"/>
    <property type="match status" value="1"/>
</dbReference>
<accession>A0ABN7AJK6</accession>
<keyword evidence="5" id="KW-0732">Signal</keyword>
<evidence type="ECO:0000256" key="1">
    <source>
        <dbReference type="ARBA" id="ARBA00006686"/>
    </source>
</evidence>
<evidence type="ECO:0000259" key="6">
    <source>
        <dbReference type="PROSITE" id="PS50278"/>
    </source>
</evidence>
<feature type="domain" description="Platelet-derived growth factor (PDGF) family profile" evidence="6">
    <location>
        <begin position="67"/>
        <end position="166"/>
    </location>
</feature>
<dbReference type="Gene3D" id="2.10.90.10">
    <property type="entry name" value="Cystine-knot cytokines"/>
    <property type="match status" value="1"/>
</dbReference>
<feature type="chain" id="PRO_5046334176" evidence="5">
    <location>
        <begin position="22"/>
        <end position="248"/>
    </location>
</feature>
<dbReference type="EMBL" id="AP028910">
    <property type="protein sequence ID" value="BES91364.1"/>
    <property type="molecule type" value="Genomic_DNA"/>
</dbReference>
<evidence type="ECO:0000313" key="8">
    <source>
        <dbReference type="Proteomes" id="UP001307889"/>
    </source>
</evidence>
<dbReference type="Proteomes" id="UP001307889">
    <property type="component" value="Chromosome 2"/>
</dbReference>
<dbReference type="PANTHER" id="PTHR11633:SF1">
    <property type="entry name" value="LD28763P"/>
    <property type="match status" value="1"/>
</dbReference>
<comment type="similarity">
    <text evidence="1 4">Belongs to the PDGF/VEGF growth factor family.</text>
</comment>
<sequence length="248" mass="27358">MGIVRHRLVAVNACIFFVAFAAVVSYAPAGADAPDGYSSEDANAAFDVDFDDIASLGNITETEVPSRTRRQAEVVIITPSPAACEPETVTISLRQSDDLSIYYFPSCTRVQKCGGCCGNSEALVCQPVEIEKLYFKIAVKKYLGRRRWKTLAPKIITVERHVKCACGCLIKETDCTPLQEYNTAECSCKCTNTDEKKKCDADKVNMKWDHDSCSCKCKNDPICSSGSIFNSNTCRCEEERLSLRRPAS</sequence>
<protein>
    <submittedName>
        <fullName evidence="7">PDGF/VEGF domain</fullName>
    </submittedName>
</protein>
<keyword evidence="2 4" id="KW-0339">Growth factor</keyword>
<dbReference type="PROSITE" id="PS50278">
    <property type="entry name" value="PDGF_2"/>
    <property type="match status" value="1"/>
</dbReference>
<dbReference type="InterPro" id="IPR029034">
    <property type="entry name" value="Cystine-knot_cytokine"/>
</dbReference>
<dbReference type="SMART" id="SM00141">
    <property type="entry name" value="PDGF"/>
    <property type="match status" value="1"/>
</dbReference>
<reference evidence="7 8" key="1">
    <citation type="submission" date="2023-09" db="EMBL/GenBank/DDBJ databases">
        <title>Nesidiocoris tenuis whole genome shotgun sequence.</title>
        <authorList>
            <person name="Shibata T."/>
            <person name="Shimoda M."/>
            <person name="Kobayashi T."/>
            <person name="Uehara T."/>
        </authorList>
    </citation>
    <scope>NUCLEOTIDE SEQUENCE [LARGE SCALE GENOMIC DNA]</scope>
    <source>
        <strain evidence="7 8">Japan</strain>
    </source>
</reference>
<gene>
    <name evidence="7" type="ORF">NTJ_04172</name>
</gene>
<dbReference type="SUPFAM" id="SSF57501">
    <property type="entry name" value="Cystine-knot cytokines"/>
    <property type="match status" value="1"/>
</dbReference>
<evidence type="ECO:0000313" key="7">
    <source>
        <dbReference type="EMBL" id="BES91364.1"/>
    </source>
</evidence>
<keyword evidence="8" id="KW-1185">Reference proteome</keyword>
<organism evidence="7 8">
    <name type="scientific">Nesidiocoris tenuis</name>
    <dbReference type="NCBI Taxonomy" id="355587"/>
    <lineage>
        <taxon>Eukaryota</taxon>
        <taxon>Metazoa</taxon>
        <taxon>Ecdysozoa</taxon>
        <taxon>Arthropoda</taxon>
        <taxon>Hexapoda</taxon>
        <taxon>Insecta</taxon>
        <taxon>Pterygota</taxon>
        <taxon>Neoptera</taxon>
        <taxon>Paraneoptera</taxon>
        <taxon>Hemiptera</taxon>
        <taxon>Heteroptera</taxon>
        <taxon>Panheteroptera</taxon>
        <taxon>Cimicomorpha</taxon>
        <taxon>Miridae</taxon>
        <taxon>Dicyphina</taxon>
        <taxon>Nesidiocoris</taxon>
    </lineage>
</organism>
<dbReference type="InterPro" id="IPR000072">
    <property type="entry name" value="PDGF/VEGF_dom"/>
</dbReference>
<evidence type="ECO:0000256" key="3">
    <source>
        <dbReference type="ARBA" id="ARBA00023246"/>
    </source>
</evidence>
<name>A0ABN7AJK6_9HEMI</name>
<dbReference type="PANTHER" id="PTHR11633">
    <property type="entry name" value="PLATELET-DERIVED GROWTH FACTOR"/>
    <property type="match status" value="1"/>
</dbReference>
<evidence type="ECO:0000256" key="2">
    <source>
        <dbReference type="ARBA" id="ARBA00023030"/>
    </source>
</evidence>
<feature type="signal peptide" evidence="5">
    <location>
        <begin position="1"/>
        <end position="21"/>
    </location>
</feature>
<keyword evidence="3" id="KW-0497">Mitogen</keyword>